<dbReference type="GO" id="GO:0022857">
    <property type="term" value="F:transmembrane transporter activity"/>
    <property type="evidence" value="ECO:0007669"/>
    <property type="project" value="InterPro"/>
</dbReference>
<feature type="transmembrane region" description="Helical" evidence="6">
    <location>
        <begin position="147"/>
        <end position="168"/>
    </location>
</feature>
<organism evidence="7 8">
    <name type="scientific">Anaerostipes rhamnosivorans</name>
    <dbReference type="NCBI Taxonomy" id="1229621"/>
    <lineage>
        <taxon>Bacteria</taxon>
        <taxon>Bacillati</taxon>
        <taxon>Bacillota</taxon>
        <taxon>Clostridia</taxon>
        <taxon>Lachnospirales</taxon>
        <taxon>Lachnospiraceae</taxon>
        <taxon>Anaerostipes</taxon>
    </lineage>
</organism>
<feature type="transmembrane region" description="Helical" evidence="6">
    <location>
        <begin position="6"/>
        <end position="24"/>
    </location>
</feature>
<evidence type="ECO:0000313" key="8">
    <source>
        <dbReference type="Proteomes" id="UP000298653"/>
    </source>
</evidence>
<evidence type="ECO:0000256" key="4">
    <source>
        <dbReference type="ARBA" id="ARBA00022989"/>
    </source>
</evidence>
<keyword evidence="2" id="KW-1003">Cell membrane</keyword>
<dbReference type="OrthoDB" id="9792579at2"/>
<keyword evidence="3 6" id="KW-0812">Transmembrane</keyword>
<proteinExistence type="predicted"/>
<feature type="transmembrane region" description="Helical" evidence="6">
    <location>
        <begin position="274"/>
        <end position="294"/>
    </location>
</feature>
<dbReference type="EMBL" id="CP040058">
    <property type="protein sequence ID" value="QCP35822.1"/>
    <property type="molecule type" value="Genomic_DNA"/>
</dbReference>
<accession>A0A4P8IDD1</accession>
<dbReference type="CDD" id="cd06580">
    <property type="entry name" value="TM_PBP1_transp_TpRbsC_like"/>
    <property type="match status" value="1"/>
</dbReference>
<dbReference type="KEGG" id="arf:AR1Y2_2368"/>
<sequence length="318" mass="33781">MNTVLNLFVAAVLAGTPLLFGTVGEIMNEKVGHLNLGVEGMMSIGACAGFMVGYQTDNVVFALLAAFGAGVLAALIYAVLTITFMADQNVTGLTLTIFGVGLANFIGEYMLDHSTTQSLKLPEHISAQIANLHIPVLSDIPVLGKLLFSYNIFVYIGLVIAVACWYYLQRTKAGLNVRAVGENPGAADAAGIRVIRAKYINVLIGGGICGIGGAYSAMIICGGVWISNCVNGLGWISVALVIFASWSPVKAIYGSLAFGCFSVLKYYVPKSIISIPNAIYDMLPFVITALVLVVSSIRQSKENNQPASCGTNYFREER</sequence>
<dbReference type="Pfam" id="PF02653">
    <property type="entry name" value="BPD_transp_2"/>
    <property type="match status" value="1"/>
</dbReference>
<dbReference type="InterPro" id="IPR001851">
    <property type="entry name" value="ABC_transp_permease"/>
</dbReference>
<evidence type="ECO:0000256" key="3">
    <source>
        <dbReference type="ARBA" id="ARBA00022692"/>
    </source>
</evidence>
<feature type="transmembrane region" description="Helical" evidence="6">
    <location>
        <begin position="199"/>
        <end position="218"/>
    </location>
</feature>
<dbReference type="AlphaFoldDB" id="A0A4P8IDD1"/>
<keyword evidence="5 6" id="KW-0472">Membrane</keyword>
<keyword evidence="8" id="KW-1185">Reference proteome</keyword>
<evidence type="ECO:0000256" key="6">
    <source>
        <dbReference type="SAM" id="Phobius"/>
    </source>
</evidence>
<keyword evidence="4 6" id="KW-1133">Transmembrane helix</keyword>
<feature type="transmembrane region" description="Helical" evidence="6">
    <location>
        <begin position="60"/>
        <end position="80"/>
    </location>
</feature>
<evidence type="ECO:0000313" key="7">
    <source>
        <dbReference type="EMBL" id="QCP35822.1"/>
    </source>
</evidence>
<comment type="subcellular location">
    <subcellularLocation>
        <location evidence="1">Cell membrane</location>
        <topology evidence="1">Multi-pass membrane protein</topology>
    </subcellularLocation>
</comment>
<dbReference type="PANTHER" id="PTHR43370:SF2">
    <property type="entry name" value="ABC TRANSPORTER PERMEASE PROTEIN"/>
    <property type="match status" value="1"/>
</dbReference>
<feature type="transmembrane region" description="Helical" evidence="6">
    <location>
        <begin position="251"/>
        <end position="268"/>
    </location>
</feature>
<gene>
    <name evidence="7" type="ORF">AR1Y2_2368</name>
</gene>
<name>A0A4P8IDD1_9FIRM</name>
<dbReference type="RefSeq" id="WP_137329137.1">
    <property type="nucleotide sequence ID" value="NZ_CP040058.1"/>
</dbReference>
<dbReference type="GO" id="GO:0005886">
    <property type="term" value="C:plasma membrane"/>
    <property type="evidence" value="ECO:0007669"/>
    <property type="project" value="UniProtKB-SubCell"/>
</dbReference>
<dbReference type="Proteomes" id="UP000298653">
    <property type="component" value="Chromosome"/>
</dbReference>
<evidence type="ECO:0000256" key="2">
    <source>
        <dbReference type="ARBA" id="ARBA00022475"/>
    </source>
</evidence>
<protein>
    <submittedName>
        <fullName evidence="7">Deoxyribose-specific ABC transporter, permease protein</fullName>
    </submittedName>
</protein>
<reference evidence="7 8" key="1">
    <citation type="submission" date="2019-05" db="EMBL/GenBank/DDBJ databases">
        <title>Complete genome sequencing of Anaerostipes rhamnosivorans.</title>
        <authorList>
            <person name="Bui T.P.N."/>
            <person name="de Vos W.M."/>
        </authorList>
    </citation>
    <scope>NUCLEOTIDE SEQUENCE [LARGE SCALE GENOMIC DNA]</scope>
    <source>
        <strain evidence="7 8">1y2</strain>
    </source>
</reference>
<dbReference type="PANTHER" id="PTHR43370">
    <property type="entry name" value="SUGAR ABC TRANSPORTER INTEGRAL MEMBRANE PROTEIN-RELATED"/>
    <property type="match status" value="1"/>
</dbReference>
<evidence type="ECO:0000256" key="5">
    <source>
        <dbReference type="ARBA" id="ARBA00023136"/>
    </source>
</evidence>
<feature type="transmembrane region" description="Helical" evidence="6">
    <location>
        <begin position="92"/>
        <end position="111"/>
    </location>
</feature>
<evidence type="ECO:0000256" key="1">
    <source>
        <dbReference type="ARBA" id="ARBA00004651"/>
    </source>
</evidence>
<feature type="transmembrane region" description="Helical" evidence="6">
    <location>
        <begin position="224"/>
        <end position="244"/>
    </location>
</feature>